<dbReference type="Gene3D" id="3.40.47.10">
    <property type="match status" value="1"/>
</dbReference>
<comment type="catalytic activity">
    <reaction evidence="14">
        <text>acetyl-CoA + n malonyl-CoA + 2n NADPH + 2n H(+) = a long-chain fatty acid + (n+1) CoA + n CO2 + 2n NADP(+).</text>
        <dbReference type="EC" id="2.3.1.85"/>
    </reaction>
</comment>
<proteinExistence type="predicted"/>
<reference evidence="16 17" key="1">
    <citation type="submission" date="2017-03" db="EMBL/GenBank/DDBJ databases">
        <title>Genome Survey of Euroglyphus maynei.</title>
        <authorList>
            <person name="Arlian L.G."/>
            <person name="Morgan M.S."/>
            <person name="Rider S.D."/>
        </authorList>
    </citation>
    <scope>NUCLEOTIDE SEQUENCE [LARGE SCALE GENOMIC DNA]</scope>
    <source>
        <strain evidence="16">Arlian Lab</strain>
        <tissue evidence="16">Whole body</tissue>
    </source>
</reference>
<evidence type="ECO:0000256" key="12">
    <source>
        <dbReference type="ARBA" id="ARBA00023160"/>
    </source>
</evidence>
<dbReference type="PROSITE" id="PS52004">
    <property type="entry name" value="KS3_2"/>
    <property type="match status" value="1"/>
</dbReference>
<keyword evidence="8" id="KW-0521">NADP</keyword>
<dbReference type="PANTHER" id="PTHR43775:SF7">
    <property type="entry name" value="FATTY ACID SYNTHASE"/>
    <property type="match status" value="1"/>
</dbReference>
<evidence type="ECO:0000256" key="14">
    <source>
        <dbReference type="ARBA" id="ARBA00044883"/>
    </source>
</evidence>
<dbReference type="AlphaFoldDB" id="A0A1Y3BJX9"/>
<keyword evidence="6" id="KW-0378">Hydrolase</keyword>
<dbReference type="InterPro" id="IPR018201">
    <property type="entry name" value="Ketoacyl_synth_AS"/>
</dbReference>
<dbReference type="GO" id="GO:0016491">
    <property type="term" value="F:oxidoreductase activity"/>
    <property type="evidence" value="ECO:0007669"/>
    <property type="project" value="UniProtKB-KW"/>
</dbReference>
<accession>A0A1Y3BJX9</accession>
<name>A0A1Y3BJX9_EURMA</name>
<dbReference type="Pfam" id="PF00109">
    <property type="entry name" value="ketoacyl-synt"/>
    <property type="match status" value="1"/>
</dbReference>
<evidence type="ECO:0000256" key="13">
    <source>
        <dbReference type="ARBA" id="ARBA00023268"/>
    </source>
</evidence>
<dbReference type="InterPro" id="IPR014030">
    <property type="entry name" value="Ketoacyl_synth_N"/>
</dbReference>
<dbReference type="Pfam" id="PF02801">
    <property type="entry name" value="Ketoacyl-synt_C"/>
    <property type="match status" value="1"/>
</dbReference>
<dbReference type="PANTHER" id="PTHR43775">
    <property type="entry name" value="FATTY ACID SYNTHASE"/>
    <property type="match status" value="1"/>
</dbReference>
<evidence type="ECO:0000256" key="3">
    <source>
        <dbReference type="ARBA" id="ARBA00022450"/>
    </source>
</evidence>
<evidence type="ECO:0000256" key="1">
    <source>
        <dbReference type="ARBA" id="ARBA00012873"/>
    </source>
</evidence>
<dbReference type="InterPro" id="IPR016039">
    <property type="entry name" value="Thiolase-like"/>
</dbReference>
<keyword evidence="5" id="KW-0808">Transferase</keyword>
<dbReference type="OrthoDB" id="6511952at2759"/>
<dbReference type="SMART" id="SM00825">
    <property type="entry name" value="PKS_KS"/>
    <property type="match status" value="1"/>
</dbReference>
<keyword evidence="17" id="KW-1185">Reference proteome</keyword>
<dbReference type="InterPro" id="IPR020841">
    <property type="entry name" value="PKS_Beta-ketoAc_synthase_dom"/>
</dbReference>
<dbReference type="Proteomes" id="UP000194236">
    <property type="component" value="Unassembled WGS sequence"/>
</dbReference>
<feature type="domain" description="Ketosynthase family 3 (KS3)" evidence="15">
    <location>
        <begin position="1"/>
        <end position="312"/>
    </location>
</feature>
<evidence type="ECO:0000256" key="4">
    <source>
        <dbReference type="ARBA" id="ARBA00022516"/>
    </source>
</evidence>
<evidence type="ECO:0000256" key="8">
    <source>
        <dbReference type="ARBA" id="ARBA00022857"/>
    </source>
</evidence>
<evidence type="ECO:0000259" key="15">
    <source>
        <dbReference type="PROSITE" id="PS52004"/>
    </source>
</evidence>
<evidence type="ECO:0000256" key="5">
    <source>
        <dbReference type="ARBA" id="ARBA00022679"/>
    </source>
</evidence>
<dbReference type="GO" id="GO:0006633">
    <property type="term" value="P:fatty acid biosynthetic process"/>
    <property type="evidence" value="ECO:0007669"/>
    <property type="project" value="UniProtKB-KW"/>
</dbReference>
<comment type="caution">
    <text evidence="16">The sequence shown here is derived from an EMBL/GenBank/DDBJ whole genome shotgun (WGS) entry which is preliminary data.</text>
</comment>
<gene>
    <name evidence="16" type="ORF">BLA29_007533</name>
</gene>
<sequence>MLEITFEALWDAGINPNSWAGSNTGVFLGHCFDEYMAAYSDTGVNIPTYRQTYFAMLHNIFDFRGPAKHFDTACASGFSAFHQAIVSLRAGECDQAIVVGLNICLRAGTQNQFLNLNMLSPEGKCKCLDDDANGYAKGEACVAVVLQRKSQARRIYARIIHSKTNCDGFKELGITFPSFELQAEVISDAFKEANIDPLEIEYCEAHCTGTQAGDPSEMRAIYDSMCVGRTQPLKIGALKSVIGHTEGASGLCGLVKSILCFEKELIPPNLHMSKINHRIESMVDGILVPVTECTPFKGGKIAMNCFGFGGVN</sequence>
<keyword evidence="13" id="KW-0511">Multifunctional enzyme</keyword>
<evidence type="ECO:0000256" key="2">
    <source>
        <dbReference type="ARBA" id="ARBA00018769"/>
    </source>
</evidence>
<evidence type="ECO:0000256" key="7">
    <source>
        <dbReference type="ARBA" id="ARBA00022832"/>
    </source>
</evidence>
<organism evidence="16 17">
    <name type="scientific">Euroglyphus maynei</name>
    <name type="common">Mayne's house dust mite</name>
    <dbReference type="NCBI Taxonomy" id="6958"/>
    <lineage>
        <taxon>Eukaryota</taxon>
        <taxon>Metazoa</taxon>
        <taxon>Ecdysozoa</taxon>
        <taxon>Arthropoda</taxon>
        <taxon>Chelicerata</taxon>
        <taxon>Arachnida</taxon>
        <taxon>Acari</taxon>
        <taxon>Acariformes</taxon>
        <taxon>Sarcoptiformes</taxon>
        <taxon>Astigmata</taxon>
        <taxon>Psoroptidia</taxon>
        <taxon>Analgoidea</taxon>
        <taxon>Pyroglyphidae</taxon>
        <taxon>Pyroglyphinae</taxon>
        <taxon>Euroglyphus</taxon>
    </lineage>
</organism>
<dbReference type="InterPro" id="IPR014031">
    <property type="entry name" value="Ketoacyl_synth_C"/>
</dbReference>
<dbReference type="SUPFAM" id="SSF53901">
    <property type="entry name" value="Thiolase-like"/>
    <property type="match status" value="1"/>
</dbReference>
<dbReference type="PROSITE" id="PS00606">
    <property type="entry name" value="KS3_1"/>
    <property type="match status" value="1"/>
</dbReference>
<keyword evidence="9" id="KW-0560">Oxidoreductase</keyword>
<evidence type="ECO:0000256" key="10">
    <source>
        <dbReference type="ARBA" id="ARBA00023027"/>
    </source>
</evidence>
<keyword evidence="11" id="KW-0443">Lipid metabolism</keyword>
<evidence type="ECO:0000256" key="6">
    <source>
        <dbReference type="ARBA" id="ARBA00022801"/>
    </source>
</evidence>
<feature type="non-terminal residue" evidence="16">
    <location>
        <position position="312"/>
    </location>
</feature>
<dbReference type="GO" id="GO:0016787">
    <property type="term" value="F:hydrolase activity"/>
    <property type="evidence" value="ECO:0007669"/>
    <property type="project" value="UniProtKB-KW"/>
</dbReference>
<keyword evidence="10" id="KW-0520">NAD</keyword>
<evidence type="ECO:0000313" key="16">
    <source>
        <dbReference type="EMBL" id="OTF80304.1"/>
    </source>
</evidence>
<evidence type="ECO:0000256" key="9">
    <source>
        <dbReference type="ARBA" id="ARBA00023002"/>
    </source>
</evidence>
<keyword evidence="3" id="KW-0596">Phosphopantetheine</keyword>
<evidence type="ECO:0000313" key="17">
    <source>
        <dbReference type="Proteomes" id="UP000194236"/>
    </source>
</evidence>
<evidence type="ECO:0000256" key="11">
    <source>
        <dbReference type="ARBA" id="ARBA00023098"/>
    </source>
</evidence>
<dbReference type="CDD" id="cd00833">
    <property type="entry name" value="PKS"/>
    <property type="match status" value="1"/>
</dbReference>
<keyword evidence="12" id="KW-0275">Fatty acid biosynthesis</keyword>
<dbReference type="GO" id="GO:0004315">
    <property type="term" value="F:3-oxoacyl-[acyl-carrier-protein] synthase activity"/>
    <property type="evidence" value="ECO:0007669"/>
    <property type="project" value="InterPro"/>
</dbReference>
<keyword evidence="4" id="KW-0444">Lipid biosynthesis</keyword>
<dbReference type="InterPro" id="IPR050091">
    <property type="entry name" value="PKS_NRPS_Biosynth_Enz"/>
</dbReference>
<protein>
    <recommendedName>
        <fullName evidence="2">Fatty acid synthase</fullName>
        <ecNumber evidence="1">2.3.1.85</ecNumber>
    </recommendedName>
</protein>
<dbReference type="EC" id="2.3.1.85" evidence="1"/>
<dbReference type="GO" id="GO:0004312">
    <property type="term" value="F:fatty acid synthase activity"/>
    <property type="evidence" value="ECO:0007669"/>
    <property type="project" value="UniProtKB-EC"/>
</dbReference>
<dbReference type="EMBL" id="MUJZ01018940">
    <property type="protein sequence ID" value="OTF80304.1"/>
    <property type="molecule type" value="Genomic_DNA"/>
</dbReference>
<keyword evidence="7" id="KW-0276">Fatty acid metabolism</keyword>